<dbReference type="Pfam" id="PF09346">
    <property type="entry name" value="SMI1_KNR4"/>
    <property type="match status" value="1"/>
</dbReference>
<dbReference type="RefSeq" id="WP_099214260.1">
    <property type="nucleotide sequence ID" value="NZ_JAUYVU010000002.1"/>
</dbReference>
<name>A0A2G1BWR6_9FLAO</name>
<dbReference type="InterPro" id="IPR018958">
    <property type="entry name" value="Knr4/Smi1-like_dom"/>
</dbReference>
<dbReference type="InterPro" id="IPR037883">
    <property type="entry name" value="Knr4/Smi1-like_sf"/>
</dbReference>
<dbReference type="SUPFAM" id="SSF160631">
    <property type="entry name" value="SMI1/KNR4-like"/>
    <property type="match status" value="1"/>
</dbReference>
<dbReference type="Proteomes" id="UP001242342">
    <property type="component" value="Unassembled WGS sequence"/>
</dbReference>
<reference evidence="4" key="2">
    <citation type="submission" date="2017-10" db="EMBL/GenBank/DDBJ databases">
        <authorList>
            <person name="Enke T.N."/>
            <person name="Cordero O.X."/>
        </authorList>
    </citation>
    <scope>NUCLEOTIDE SEQUENCE</scope>
    <source>
        <strain evidence="4">4G03</strain>
    </source>
</reference>
<keyword evidence="1" id="KW-0175">Coiled coil</keyword>
<reference evidence="4 5" key="1">
    <citation type="journal article" date="2016" name="Nat. Commun.">
        <title>Microbial interactions lead to rapid micro-scale successions on model marine particles.</title>
        <authorList>
            <person name="Datta M.S."/>
            <person name="Sliwerska E."/>
            <person name="Gore J."/>
            <person name="Polz M.F."/>
            <person name="Cordero O.X."/>
        </authorList>
    </citation>
    <scope>NUCLEOTIDE SEQUENCE [LARGE SCALE GENOMIC DNA]</scope>
    <source>
        <strain evidence="4 5">4G03</strain>
    </source>
</reference>
<dbReference type="InterPro" id="IPR016024">
    <property type="entry name" value="ARM-type_fold"/>
</dbReference>
<feature type="coiled-coil region" evidence="1">
    <location>
        <begin position="126"/>
        <end position="153"/>
    </location>
</feature>
<evidence type="ECO:0000313" key="3">
    <source>
        <dbReference type="EMBL" id="MDP2540477.1"/>
    </source>
</evidence>
<keyword evidence="6" id="KW-1185">Reference proteome</keyword>
<proteinExistence type="predicted"/>
<gene>
    <name evidence="4" type="ORF">CSC81_02805</name>
    <name evidence="3" type="ORF">Q8W23_03205</name>
</gene>
<dbReference type="EMBL" id="PDUU01000003">
    <property type="protein sequence ID" value="PHN98438.1"/>
    <property type="molecule type" value="Genomic_DNA"/>
</dbReference>
<dbReference type="SUPFAM" id="SSF48371">
    <property type="entry name" value="ARM repeat"/>
    <property type="match status" value="1"/>
</dbReference>
<dbReference type="AlphaFoldDB" id="A0A2G1BWR6"/>
<evidence type="ECO:0000313" key="6">
    <source>
        <dbReference type="Proteomes" id="UP001242342"/>
    </source>
</evidence>
<accession>A0A2G1BWR6</accession>
<dbReference type="EMBL" id="JAUYVU010000002">
    <property type="protein sequence ID" value="MDP2540477.1"/>
    <property type="molecule type" value="Genomic_DNA"/>
</dbReference>
<sequence>MKHFSKYEIEKDDLKKLLNYESRDGFELIKKNDFESMLEYFEQYEIYENLIPILTDNNSNYWCLYVRGKLKGTVCYLSHDEVNLEPKFKNITKLINTIDRNPDAYDFSELDVQVFDYPKRENEIDLDNREEIITELLTELEQVSENKEDLRQQLAFSILTLVKSEEIESYVFPLLDDEDMYIQERAIDIIGFHKYEPARNKLIELTKTAMDNGKSAAGRALKELNKINTAANNGYK</sequence>
<evidence type="ECO:0000256" key="1">
    <source>
        <dbReference type="SAM" id="Coils"/>
    </source>
</evidence>
<organism evidence="4 5">
    <name type="scientific">Tenacibaculum discolor</name>
    <dbReference type="NCBI Taxonomy" id="361581"/>
    <lineage>
        <taxon>Bacteria</taxon>
        <taxon>Pseudomonadati</taxon>
        <taxon>Bacteroidota</taxon>
        <taxon>Flavobacteriia</taxon>
        <taxon>Flavobacteriales</taxon>
        <taxon>Flavobacteriaceae</taxon>
        <taxon>Tenacibaculum</taxon>
    </lineage>
</organism>
<evidence type="ECO:0000313" key="5">
    <source>
        <dbReference type="Proteomes" id="UP000222163"/>
    </source>
</evidence>
<comment type="caution">
    <text evidence="4">The sequence shown here is derived from an EMBL/GenBank/DDBJ whole genome shotgun (WGS) entry which is preliminary data.</text>
</comment>
<protein>
    <submittedName>
        <fullName evidence="3">HEAT repeat domain-containing protein</fullName>
    </submittedName>
</protein>
<evidence type="ECO:0000259" key="2">
    <source>
        <dbReference type="Pfam" id="PF09346"/>
    </source>
</evidence>
<feature type="domain" description="Knr4/Smi1-like" evidence="2">
    <location>
        <begin position="35"/>
        <end position="96"/>
    </location>
</feature>
<reference evidence="3 6" key="3">
    <citation type="submission" date="2023-07" db="EMBL/GenBank/DDBJ databases">
        <title>Genome content predicts the carbon catabolic preferences of heterotrophic bacteria.</title>
        <authorList>
            <person name="Gralka M."/>
        </authorList>
    </citation>
    <scope>NUCLEOTIDE SEQUENCE [LARGE SCALE GENOMIC DNA]</scope>
    <source>
        <strain evidence="3 6">4G03</strain>
    </source>
</reference>
<dbReference type="Proteomes" id="UP000222163">
    <property type="component" value="Unassembled WGS sequence"/>
</dbReference>
<evidence type="ECO:0000313" key="4">
    <source>
        <dbReference type="EMBL" id="PHN98438.1"/>
    </source>
</evidence>